<dbReference type="InterPro" id="IPR004654">
    <property type="entry name" value="ROK_glcA"/>
</dbReference>
<evidence type="ECO:0000256" key="3">
    <source>
        <dbReference type="ARBA" id="ARBA00014701"/>
    </source>
</evidence>
<evidence type="ECO:0000313" key="9">
    <source>
        <dbReference type="EMBL" id="GAA3626144.1"/>
    </source>
</evidence>
<evidence type="ECO:0000256" key="6">
    <source>
        <dbReference type="ARBA" id="ARBA00022777"/>
    </source>
</evidence>
<evidence type="ECO:0000256" key="4">
    <source>
        <dbReference type="ARBA" id="ARBA00022679"/>
    </source>
</evidence>
<keyword evidence="5" id="KW-0547">Nucleotide-binding</keyword>
<dbReference type="PROSITE" id="PS01125">
    <property type="entry name" value="ROK"/>
    <property type="match status" value="1"/>
</dbReference>
<dbReference type="EC" id="2.7.1.2" evidence="2"/>
<accession>A0ABP7A6Z6</accession>
<dbReference type="Pfam" id="PF00480">
    <property type="entry name" value="ROK"/>
    <property type="match status" value="1"/>
</dbReference>
<reference evidence="10" key="1">
    <citation type="journal article" date="2019" name="Int. J. Syst. Evol. Microbiol.">
        <title>The Global Catalogue of Microorganisms (GCM) 10K type strain sequencing project: providing services to taxonomists for standard genome sequencing and annotation.</title>
        <authorList>
            <consortium name="The Broad Institute Genomics Platform"/>
            <consortium name="The Broad Institute Genome Sequencing Center for Infectious Disease"/>
            <person name="Wu L."/>
            <person name="Ma J."/>
        </authorList>
    </citation>
    <scope>NUCLEOTIDE SEQUENCE [LARGE SCALE GENOMIC DNA]</scope>
    <source>
        <strain evidence="10">JCM 16902</strain>
    </source>
</reference>
<dbReference type="PANTHER" id="PTHR18964:SF173">
    <property type="entry name" value="GLUCOKINASE"/>
    <property type="match status" value="1"/>
</dbReference>
<evidence type="ECO:0000313" key="10">
    <source>
        <dbReference type="Proteomes" id="UP001501074"/>
    </source>
</evidence>
<dbReference type="Gene3D" id="3.30.420.40">
    <property type="match status" value="2"/>
</dbReference>
<evidence type="ECO:0000256" key="1">
    <source>
        <dbReference type="ARBA" id="ARBA00006479"/>
    </source>
</evidence>
<dbReference type="SUPFAM" id="SSF53067">
    <property type="entry name" value="Actin-like ATPase domain"/>
    <property type="match status" value="1"/>
</dbReference>
<dbReference type="RefSeq" id="WP_231484757.1">
    <property type="nucleotide sequence ID" value="NZ_BAAAZO010000009.1"/>
</dbReference>
<protein>
    <recommendedName>
        <fullName evidence="3">Glucokinase</fullName>
        <ecNumber evidence="2">2.7.1.2</ecNumber>
    </recommendedName>
    <alternativeName>
        <fullName evidence="8">Glucose kinase</fullName>
    </alternativeName>
</protein>
<comment type="caution">
    <text evidence="9">The sequence shown here is derived from an EMBL/GenBank/DDBJ whole genome shotgun (WGS) entry which is preliminary data.</text>
</comment>
<sequence length="316" mass="32222">MELTIGVDVGGTKIAAGVVDADGRILERLRVPTPESVDAIDASIAEAVEQLKQTETGRQVAAVGVAAAGFVNEHRTVVRFAPNIAWREHPLAEAVGKRAGLPVIVENDANAAAWAEYRFGAGRGSTDVATVTVGTGVGGGIVLDGQLIRGAYGIAAEIGHLRVVPNGRACGCGQTGCWEQYASGRALARSAFELAIRDPKAAAPLIEAAGGKIDGLVGSMITEVALSGDPAAIGLFSELGRWLGEGIAALANVLDPAVVVIGGGVAEVGDLLLEPARKAYTLHLSGGANRPHLQIRPALMGNDAGIIGAADLARSR</sequence>
<evidence type="ECO:0000256" key="5">
    <source>
        <dbReference type="ARBA" id="ARBA00022741"/>
    </source>
</evidence>
<keyword evidence="7" id="KW-0067">ATP-binding</keyword>
<organism evidence="9 10">
    <name type="scientific">Kineosporia mesophila</name>
    <dbReference type="NCBI Taxonomy" id="566012"/>
    <lineage>
        <taxon>Bacteria</taxon>
        <taxon>Bacillati</taxon>
        <taxon>Actinomycetota</taxon>
        <taxon>Actinomycetes</taxon>
        <taxon>Kineosporiales</taxon>
        <taxon>Kineosporiaceae</taxon>
        <taxon>Kineosporia</taxon>
    </lineage>
</organism>
<dbReference type="InterPro" id="IPR000600">
    <property type="entry name" value="ROK"/>
</dbReference>
<dbReference type="InterPro" id="IPR043129">
    <property type="entry name" value="ATPase_NBD"/>
</dbReference>
<dbReference type="InterPro" id="IPR049874">
    <property type="entry name" value="ROK_cs"/>
</dbReference>
<keyword evidence="6" id="KW-0418">Kinase</keyword>
<comment type="similarity">
    <text evidence="1">Belongs to the ROK (NagC/XylR) family.</text>
</comment>
<proteinExistence type="inferred from homology"/>
<evidence type="ECO:0000256" key="7">
    <source>
        <dbReference type="ARBA" id="ARBA00022840"/>
    </source>
</evidence>
<evidence type="ECO:0000256" key="8">
    <source>
        <dbReference type="ARBA" id="ARBA00032386"/>
    </source>
</evidence>
<evidence type="ECO:0000256" key="2">
    <source>
        <dbReference type="ARBA" id="ARBA00012323"/>
    </source>
</evidence>
<keyword evidence="4" id="KW-0808">Transferase</keyword>
<dbReference type="NCBIfam" id="TIGR00744">
    <property type="entry name" value="ROK_glcA_fam"/>
    <property type="match status" value="1"/>
</dbReference>
<dbReference type="PANTHER" id="PTHR18964">
    <property type="entry name" value="ROK (REPRESSOR, ORF, KINASE) FAMILY"/>
    <property type="match status" value="1"/>
</dbReference>
<keyword evidence="10" id="KW-1185">Reference proteome</keyword>
<name>A0ABP7A6Z6_9ACTN</name>
<gene>
    <name evidence="9" type="ORF">GCM10022223_49230</name>
</gene>
<dbReference type="Proteomes" id="UP001501074">
    <property type="component" value="Unassembled WGS sequence"/>
</dbReference>
<dbReference type="EMBL" id="BAAAZO010000009">
    <property type="protein sequence ID" value="GAA3626144.1"/>
    <property type="molecule type" value="Genomic_DNA"/>
</dbReference>